<reference evidence="2 3" key="1">
    <citation type="submission" date="2019-12" db="EMBL/GenBank/DDBJ databases">
        <authorList>
            <person name="Huq M.A."/>
        </authorList>
    </citation>
    <scope>NUCLEOTIDE SEQUENCE [LARGE SCALE GENOMIC DNA]</scope>
    <source>
        <strain evidence="2 3">MAH-18</strain>
    </source>
</reference>
<gene>
    <name evidence="2" type="ORF">GON03_00045</name>
</gene>
<protein>
    <recommendedName>
        <fullName evidence="4">WD40 repeat domain-containing protein</fullName>
    </recommendedName>
</protein>
<dbReference type="AlphaFoldDB" id="A0A6L6XKV4"/>
<dbReference type="Gene3D" id="2.120.10.30">
    <property type="entry name" value="TolB, C-terminal domain"/>
    <property type="match status" value="1"/>
</dbReference>
<accession>A0A6L6XKV4</accession>
<evidence type="ECO:0000256" key="1">
    <source>
        <dbReference type="SAM" id="SignalP"/>
    </source>
</evidence>
<dbReference type="SUPFAM" id="SSF82171">
    <property type="entry name" value="DPP6 N-terminal domain-like"/>
    <property type="match status" value="1"/>
</dbReference>
<name>A0A6L6XKV4_9ACTN</name>
<comment type="caution">
    <text evidence="2">The sequence shown here is derived from an EMBL/GenBank/DDBJ whole genome shotgun (WGS) entry which is preliminary data.</text>
</comment>
<proteinExistence type="predicted"/>
<feature type="chain" id="PRO_5038435928" description="WD40 repeat domain-containing protein" evidence="1">
    <location>
        <begin position="23"/>
        <end position="342"/>
    </location>
</feature>
<feature type="signal peptide" evidence="1">
    <location>
        <begin position="1"/>
        <end position="22"/>
    </location>
</feature>
<evidence type="ECO:0000313" key="2">
    <source>
        <dbReference type="EMBL" id="MVQ47558.1"/>
    </source>
</evidence>
<dbReference type="Proteomes" id="UP000473525">
    <property type="component" value="Unassembled WGS sequence"/>
</dbReference>
<evidence type="ECO:0000313" key="3">
    <source>
        <dbReference type="Proteomes" id="UP000473525"/>
    </source>
</evidence>
<evidence type="ECO:0008006" key="4">
    <source>
        <dbReference type="Google" id="ProtNLM"/>
    </source>
</evidence>
<dbReference type="EMBL" id="WSEK01000001">
    <property type="protein sequence ID" value="MVQ47558.1"/>
    <property type="molecule type" value="Genomic_DNA"/>
</dbReference>
<dbReference type="RefSeq" id="WP_157339726.1">
    <property type="nucleotide sequence ID" value="NZ_WSEK01000001.1"/>
</dbReference>
<sequence>MALGPRVAVVLGLLLAIGAAPAAADPPSLLVTGPRGLYRAEVTAPHDRVLAFRLRRTGYGDVEVSPSGRILVARAPGLDLNVRVLEVGGDGAVVRVAEPPPESCLSHTAISPDGRQVSWAAAPQGPEGCGHPTTIHLATVDTGARLDLPAPALAGMFGTRSAFSRDGSLLLSTGRIQHRSVVRIFDTATGAVLRDVPRSWPTNLPAPGGRVVVRVVGPARPGCRLVAVDPRSGAAPTCWDRSRRLTPSAARTISASPDGRTLAWTEVRHGTSYVVLAPVRRPAHERVLGPARTGPGRPRVHWVGNRFLATVSPEDDSRAVLRVRDGRVVWQDPPPPFYGWSG</sequence>
<keyword evidence="3" id="KW-1185">Reference proteome</keyword>
<keyword evidence="1" id="KW-0732">Signal</keyword>
<dbReference type="InterPro" id="IPR011042">
    <property type="entry name" value="6-blade_b-propeller_TolB-like"/>
</dbReference>
<organism evidence="2 3">
    <name type="scientific">Nocardioides agri</name>
    <dbReference type="NCBI Taxonomy" id="2682843"/>
    <lineage>
        <taxon>Bacteria</taxon>
        <taxon>Bacillati</taxon>
        <taxon>Actinomycetota</taxon>
        <taxon>Actinomycetes</taxon>
        <taxon>Propionibacteriales</taxon>
        <taxon>Nocardioidaceae</taxon>
        <taxon>Nocardioides</taxon>
    </lineage>
</organism>